<dbReference type="Proteomes" id="UP000183508">
    <property type="component" value="Unassembled WGS sequence"/>
</dbReference>
<feature type="domain" description="Regulatory protein YycH" evidence="1">
    <location>
        <begin position="189"/>
        <end position="402"/>
    </location>
</feature>
<dbReference type="InterPro" id="IPR009996">
    <property type="entry name" value="YycH"/>
</dbReference>
<dbReference type="Pfam" id="PF07435">
    <property type="entry name" value="YycH"/>
    <property type="match status" value="1"/>
</dbReference>
<name>A0A1I7HQ97_9BACL</name>
<sequence>MLVTGSRLKTALLAVLVALSMVLSYLLWSGRWQQTSEVAYSEGDTLTNADDPRLETALSPVRWVLMTPKPERVSVFVPGSAAYTHWQQLLRSVRVENLHPLSAAPQTSGLAARVEFGTALPFRILSHWMPGLSSLGMLGAAQTVTFYTPPSGKPVRLLLASGSSVYGADTDVDPAAFQKDLEAAVAGDEWVVWNDAAGSYVPRAGEHMRTFSVRWQPAQTIPLVHSFFVNPMALTRIDEDRHTVLWTDGSRVVWWDQGNNTLSYTDPNSPPQADGDIQDVSMVLQYVRGHGGAEPFCMIDGSDTAGETDVYQMHPYVDGFPVLTDREASELELQGGRVVSYRRPLANLDTPKPEGTVTTMGADRLEKVLRNLMPTTPVDTLEVRLGYALSSATGGEARLVPAFFVTQSGLSLWVIDAVNGRVLQGMGAQ</sequence>
<dbReference type="STRING" id="392015.SAMN05421543_10542"/>
<dbReference type="EMBL" id="FPBV01000005">
    <property type="protein sequence ID" value="SFU62925.1"/>
    <property type="molecule type" value="Genomic_DNA"/>
</dbReference>
<evidence type="ECO:0000259" key="1">
    <source>
        <dbReference type="Pfam" id="PF07435"/>
    </source>
</evidence>
<evidence type="ECO:0000313" key="3">
    <source>
        <dbReference type="Proteomes" id="UP000183508"/>
    </source>
</evidence>
<gene>
    <name evidence="2" type="ORF">SAMN05421543_10542</name>
</gene>
<dbReference type="eggNOG" id="COG4863">
    <property type="taxonomic scope" value="Bacteria"/>
</dbReference>
<evidence type="ECO:0000313" key="2">
    <source>
        <dbReference type="EMBL" id="SFU62925.1"/>
    </source>
</evidence>
<reference evidence="3" key="1">
    <citation type="submission" date="2016-10" db="EMBL/GenBank/DDBJ databases">
        <authorList>
            <person name="Varghese N."/>
        </authorList>
    </citation>
    <scope>NUCLEOTIDE SEQUENCE [LARGE SCALE GENOMIC DNA]</scope>
    <source>
        <strain evidence="3">DSM 17980</strain>
    </source>
</reference>
<organism evidence="2 3">
    <name type="scientific">Alicyclobacillus macrosporangiidus</name>
    <dbReference type="NCBI Taxonomy" id="392015"/>
    <lineage>
        <taxon>Bacteria</taxon>
        <taxon>Bacillati</taxon>
        <taxon>Bacillota</taxon>
        <taxon>Bacilli</taxon>
        <taxon>Bacillales</taxon>
        <taxon>Alicyclobacillaceae</taxon>
        <taxon>Alicyclobacillus</taxon>
    </lineage>
</organism>
<dbReference type="OrthoDB" id="2382185at2"/>
<dbReference type="Gene3D" id="3.30.310.160">
    <property type="entry name" value="YycH protein, domain 2"/>
    <property type="match status" value="1"/>
</dbReference>
<protein>
    <submittedName>
        <fullName evidence="2">Two-component signal transduction system YycFG, regulatory protein YycH</fullName>
    </submittedName>
</protein>
<dbReference type="AlphaFoldDB" id="A0A1I7HQ97"/>
<accession>A0A1I7HQ97</accession>
<keyword evidence="3" id="KW-1185">Reference proteome</keyword>
<dbReference type="InterPro" id="IPR042274">
    <property type="entry name" value="YycH/YycI_2"/>
</dbReference>
<proteinExistence type="predicted"/>